<proteinExistence type="inferred from homology"/>
<evidence type="ECO:0000256" key="6">
    <source>
        <dbReference type="ARBA" id="ARBA00023136"/>
    </source>
</evidence>
<dbReference type="AlphaFoldDB" id="A0A4S2N8Z1"/>
<accession>A0A4S2N8Z1</accession>
<comment type="subcellular location">
    <subcellularLocation>
        <location evidence="1">Membrane</location>
        <topology evidence="1">Multi-pass membrane protein</topology>
    </subcellularLocation>
</comment>
<feature type="domain" description="ML-like" evidence="10">
    <location>
        <begin position="32"/>
        <end position="177"/>
    </location>
</feature>
<dbReference type="GO" id="GO:0055085">
    <property type="term" value="P:transmembrane transport"/>
    <property type="evidence" value="ECO:0007669"/>
    <property type="project" value="TreeGrafter"/>
</dbReference>
<dbReference type="EMBL" id="ML220112">
    <property type="protein sequence ID" value="TGZ85684.1"/>
    <property type="molecule type" value="Genomic_DNA"/>
</dbReference>
<evidence type="ECO:0000256" key="1">
    <source>
        <dbReference type="ARBA" id="ARBA00004141"/>
    </source>
</evidence>
<sequence>MWFPVLQSPVNRLISLLLLSTTLLSNNVAARRVIESTSLIPCMKNSQFTATLFNITFLPDTNQVYIRVNGLSGLSGQVVATMELIAYGYKALTQVVNPCNTDGTGKEGFEGMCPMTEGVILLDSMVPLPKDVAKQIPGIVFQVPDLDAIARIMVNKSGTNEMVACVEAPLSNGKTVDQHAVGWATAIIGGLGLLASAVTSGLGHSNTAAHVAANAVSLFGYFQTQAMIAMVAVKLPPIVAAWTQNFDWAMGIIDIKFMQSILHWYIQATGGHPVNLRAQLDEVSVQIAKRSVDVVQEVSYQMSRAAMYGFEEIVNNPVGAATSAVSTLVRRSNNNDNAATAEKEMIVVTGIERAAFKAKIELTNFFMTGLVFFIILLGGTALAVAAFKGYCEMATKSGWMKGSKFVDFRNGWLTVLKGIMYRLVLIGFPQMTILCLWELTSRDSAGAVALAVFFIICIIGILAWASFKVIMIAQRSVSLHKNPAYILYSDPSALNRWGFLYVQFRASHYFWIVPLLVYILVKSMFIAFGQAAGKAQAIGLLLVELAYLVAVSYMRPWMDKRTNIFNIAICSINFLSAIFLLVFSGVFNSPAIVAGVMGVIFFVINAIFALVLLILVLASSGYALFSKNPDVRYQPMRDDRGSFIKSNTQMLGASTELDALGATARGDAKARDLGDDDDDSSISRGPQSGYGQNPSQVPLPPSTAGSAYVSGDRSEARSPVGTTAPMMPAFTGERRWQQEQGGYQGGHQYQQQPYGNQHYGGGGGGGGNWNVGVGFNGR</sequence>
<dbReference type="GO" id="GO:0016020">
    <property type="term" value="C:membrane"/>
    <property type="evidence" value="ECO:0007669"/>
    <property type="project" value="UniProtKB-SubCell"/>
</dbReference>
<dbReference type="InParanoid" id="A0A4S2N8Z1"/>
<dbReference type="SMART" id="SM01320">
    <property type="entry name" value="TRP_N"/>
    <property type="match status" value="1"/>
</dbReference>
<organism evidence="11 12">
    <name type="scientific">Ascodesmis nigricans</name>
    <dbReference type="NCBI Taxonomy" id="341454"/>
    <lineage>
        <taxon>Eukaryota</taxon>
        <taxon>Fungi</taxon>
        <taxon>Dikarya</taxon>
        <taxon>Ascomycota</taxon>
        <taxon>Pezizomycotina</taxon>
        <taxon>Pezizomycetes</taxon>
        <taxon>Pezizales</taxon>
        <taxon>Ascodesmidaceae</taxon>
        <taxon>Ascodesmis</taxon>
    </lineage>
</organism>
<feature type="transmembrane region" description="Helical" evidence="8">
    <location>
        <begin position="535"/>
        <end position="553"/>
    </location>
</feature>
<dbReference type="STRING" id="341454.A0A4S2N8Z1"/>
<keyword evidence="5 8" id="KW-1133">Transmembrane helix</keyword>
<keyword evidence="4 9" id="KW-0732">Signal</keyword>
<comment type="similarity">
    <text evidence="2">Belongs to the transient receptor potential (TRP) ion channel family.</text>
</comment>
<feature type="transmembrane region" description="Helical" evidence="8">
    <location>
        <begin position="509"/>
        <end position="529"/>
    </location>
</feature>
<evidence type="ECO:0000256" key="4">
    <source>
        <dbReference type="ARBA" id="ARBA00022729"/>
    </source>
</evidence>
<gene>
    <name evidence="11" type="ORF">EX30DRAFT_30376</name>
</gene>
<feature type="region of interest" description="Disordered" evidence="7">
    <location>
        <begin position="666"/>
        <end position="762"/>
    </location>
</feature>
<protein>
    <submittedName>
        <fullName evidence="11">TRP-domain-containing protein</fullName>
    </submittedName>
</protein>
<evidence type="ECO:0000256" key="2">
    <source>
        <dbReference type="ARBA" id="ARBA00010642"/>
    </source>
</evidence>
<dbReference type="GO" id="GO:0009272">
    <property type="term" value="P:fungal-type cell wall biogenesis"/>
    <property type="evidence" value="ECO:0007669"/>
    <property type="project" value="TreeGrafter"/>
</dbReference>
<keyword evidence="12" id="KW-1185">Reference proteome</keyword>
<evidence type="ECO:0000259" key="10">
    <source>
        <dbReference type="SMART" id="SM01320"/>
    </source>
</evidence>
<keyword evidence="3 8" id="KW-0812">Transmembrane</keyword>
<reference evidence="11 12" key="1">
    <citation type="submission" date="2019-04" db="EMBL/GenBank/DDBJ databases">
        <title>Comparative genomics and transcriptomics to analyze fruiting body development in filamentous ascomycetes.</title>
        <authorList>
            <consortium name="DOE Joint Genome Institute"/>
            <person name="Lutkenhaus R."/>
            <person name="Traeger S."/>
            <person name="Breuer J."/>
            <person name="Kuo A."/>
            <person name="Lipzen A."/>
            <person name="Pangilinan J."/>
            <person name="Dilworth D."/>
            <person name="Sandor L."/>
            <person name="Poggeler S."/>
            <person name="Barry K."/>
            <person name="Grigoriev I.V."/>
            <person name="Nowrousian M."/>
        </authorList>
    </citation>
    <scope>NUCLEOTIDE SEQUENCE [LARGE SCALE GENOMIC DNA]</scope>
    <source>
        <strain evidence="11 12">CBS 389.68</strain>
    </source>
</reference>
<dbReference type="InterPro" id="IPR032800">
    <property type="entry name" value="TRP_N"/>
</dbReference>
<feature type="transmembrane region" description="Helical" evidence="8">
    <location>
        <begin position="365"/>
        <end position="387"/>
    </location>
</feature>
<dbReference type="PANTHER" id="PTHR31145:SF2">
    <property type="entry name" value="FLAVIN CARRIER PROTEIN 2"/>
    <property type="match status" value="1"/>
</dbReference>
<feature type="compositionally biased region" description="Low complexity" evidence="7">
    <location>
        <begin position="738"/>
        <end position="757"/>
    </location>
</feature>
<evidence type="ECO:0000313" key="12">
    <source>
        <dbReference type="Proteomes" id="UP000298138"/>
    </source>
</evidence>
<evidence type="ECO:0000256" key="3">
    <source>
        <dbReference type="ARBA" id="ARBA00022692"/>
    </source>
</evidence>
<name>A0A4S2N8Z1_9PEZI</name>
<evidence type="ECO:0000313" key="11">
    <source>
        <dbReference type="EMBL" id="TGZ85684.1"/>
    </source>
</evidence>
<feature type="transmembrane region" description="Helical" evidence="8">
    <location>
        <begin position="419"/>
        <end position="439"/>
    </location>
</feature>
<dbReference type="FunCoup" id="A0A4S2N8Z1">
    <property type="interactions" value="41"/>
</dbReference>
<evidence type="ECO:0000256" key="8">
    <source>
        <dbReference type="SAM" id="Phobius"/>
    </source>
</evidence>
<dbReference type="InterPro" id="IPR010308">
    <property type="entry name" value="TRP_C"/>
</dbReference>
<dbReference type="Proteomes" id="UP000298138">
    <property type="component" value="Unassembled WGS sequence"/>
</dbReference>
<dbReference type="PANTHER" id="PTHR31145">
    <property type="entry name" value="INTEGRAL MEMBRANE PROTEIN (AFU_ORTHOLOGUE AFUA_7G01610)"/>
    <property type="match status" value="1"/>
</dbReference>
<feature type="transmembrane region" description="Helical" evidence="8">
    <location>
        <begin position="592"/>
        <end position="625"/>
    </location>
</feature>
<keyword evidence="6 8" id="KW-0472">Membrane</keyword>
<evidence type="ECO:0000256" key="7">
    <source>
        <dbReference type="SAM" id="MobiDB-lite"/>
    </source>
</evidence>
<evidence type="ECO:0000256" key="5">
    <source>
        <dbReference type="ARBA" id="ARBA00022989"/>
    </source>
</evidence>
<feature type="signal peptide" evidence="9">
    <location>
        <begin position="1"/>
        <end position="30"/>
    </location>
</feature>
<feature type="chain" id="PRO_5021001778" evidence="9">
    <location>
        <begin position="31"/>
        <end position="778"/>
    </location>
</feature>
<feature type="transmembrane region" description="Helical" evidence="8">
    <location>
        <begin position="565"/>
        <end position="586"/>
    </location>
</feature>
<dbReference type="OrthoDB" id="5212126at2759"/>
<dbReference type="Pfam" id="PF14558">
    <property type="entry name" value="TRP_N"/>
    <property type="match status" value="1"/>
</dbReference>
<dbReference type="InterPro" id="IPR040241">
    <property type="entry name" value="TRP_Flc/Pkd2-like"/>
</dbReference>
<dbReference type="Pfam" id="PF06011">
    <property type="entry name" value="TRP"/>
    <property type="match status" value="1"/>
</dbReference>
<evidence type="ECO:0000256" key="9">
    <source>
        <dbReference type="SAM" id="SignalP"/>
    </source>
</evidence>
<feature type="transmembrane region" description="Helical" evidence="8">
    <location>
        <begin position="445"/>
        <end position="467"/>
    </location>
</feature>